<dbReference type="AlphaFoldDB" id="A0AAW0GHQ5"/>
<feature type="compositionally biased region" description="Low complexity" evidence="1">
    <location>
        <begin position="310"/>
        <end position="326"/>
    </location>
</feature>
<dbReference type="InterPro" id="IPR041457">
    <property type="entry name" value="CxC2_KDZ-assoc"/>
</dbReference>
<dbReference type="InterPro" id="IPR040521">
    <property type="entry name" value="KDZ"/>
</dbReference>
<feature type="transmembrane region" description="Helical" evidence="2">
    <location>
        <begin position="644"/>
        <end position="666"/>
    </location>
</feature>
<dbReference type="Pfam" id="PF18758">
    <property type="entry name" value="KDZ"/>
    <property type="match status" value="1"/>
</dbReference>
<evidence type="ECO:0000256" key="2">
    <source>
        <dbReference type="SAM" id="Phobius"/>
    </source>
</evidence>
<keyword evidence="2" id="KW-0472">Membrane</keyword>
<keyword evidence="6" id="KW-1185">Reference proteome</keyword>
<feature type="compositionally biased region" description="Polar residues" evidence="1">
    <location>
        <begin position="327"/>
        <end position="337"/>
    </location>
</feature>
<dbReference type="Proteomes" id="UP001385951">
    <property type="component" value="Unassembled WGS sequence"/>
</dbReference>
<accession>A0AAW0GHQ5</accession>
<keyword evidence="2" id="KW-0812">Transmembrane</keyword>
<dbReference type="EMBL" id="JASBNA010000052">
    <property type="protein sequence ID" value="KAK7680150.1"/>
    <property type="molecule type" value="Genomic_DNA"/>
</dbReference>
<protein>
    <recommendedName>
        <fullName evidence="3">CxC2-like cysteine cluster KDZ transposase-associated domain-containing protein</fullName>
    </recommendedName>
</protein>
<organism evidence="5 6">
    <name type="scientific">Cerrena zonata</name>
    <dbReference type="NCBI Taxonomy" id="2478898"/>
    <lineage>
        <taxon>Eukaryota</taxon>
        <taxon>Fungi</taxon>
        <taxon>Dikarya</taxon>
        <taxon>Basidiomycota</taxon>
        <taxon>Agaricomycotina</taxon>
        <taxon>Agaricomycetes</taxon>
        <taxon>Polyporales</taxon>
        <taxon>Cerrenaceae</taxon>
        <taxon>Cerrena</taxon>
    </lineage>
</organism>
<feature type="region of interest" description="Disordered" evidence="1">
    <location>
        <begin position="225"/>
        <end position="264"/>
    </location>
</feature>
<keyword evidence="2" id="KW-1133">Transmembrane helix</keyword>
<dbReference type="PANTHER" id="PTHR33096">
    <property type="entry name" value="CXC2 DOMAIN-CONTAINING PROTEIN"/>
    <property type="match status" value="1"/>
</dbReference>
<dbReference type="CDD" id="cd19757">
    <property type="entry name" value="Bbox1"/>
    <property type="match status" value="1"/>
</dbReference>
<feature type="compositionally biased region" description="Low complexity" evidence="1">
    <location>
        <begin position="225"/>
        <end position="243"/>
    </location>
</feature>
<evidence type="ECO:0000313" key="4">
    <source>
        <dbReference type="EMBL" id="KAK7680150.1"/>
    </source>
</evidence>
<evidence type="ECO:0000313" key="6">
    <source>
        <dbReference type="Proteomes" id="UP001385951"/>
    </source>
</evidence>
<feature type="compositionally biased region" description="Polar residues" evidence="1">
    <location>
        <begin position="59"/>
        <end position="92"/>
    </location>
</feature>
<sequence length="1189" mass="135388">MKRRAKKDVHDALYTPQQKRPRHATGPSKLPKTPIIIEDLNLRKKKKQVPVGHLFQEDVASSSNPRSKNLQDLNHSSTASSHDLTSGITNPQDENDGPAPLFEGIVFEQLVTDERQRHSATTYLNAWMPKRDLFLAEMVEREAPPTPALCMNCDSPMKWRCHDCFGEPTYCSNCCHSLHSRAPFHRVSRWNGNAFYTSSLRKTGLMLFMGHGGLPCPSALTMYPSSTGTTPSTSVESSPSTSPVHLPTDLPPNADRHLAPHAGPNQERMDEYMELLDDSNDHTFDQFDLSTFGSTSAASPIPSSPPHSSPPSMRASPEQSSCSSSSFHQNPLNASQLSDEEVFDLLDYDDTEDEMMEFETAGINTSSLRYPKGLDKHGNPWMTIVDITGVHHLSVHFCDCPSASSRDIQLIRQGLYPVTYDRPQTAFTFRVLDDFDLENLETKASTQRYYAKLCRLTRNAFPQTVPDRYREMLRIMREWRNLQMRRRAGFIGKDLGKTVEPGGLAMFCPTCPQPGVNLPANWETDQEDAWKYMGTVLGDGNFKQEHLKMKYPDQDIALSDGHAYMVGKTGFDEYMKAAPKPGKETPTCHEHDAVKSQNTTRAHLDATGIGAMACGRHGCFYPHSVVNFDKGEGYRYMDYAFMNALNYISFLLIFMIMYDIMCQWFPNFLHRIHFVKHLIELRDGLVLKRAIGLFHVHGHVKECYPRYASTFIRGAGIVDGEIIETLWHILNDTASSARSMSWFHRQEYIDCHMADSNWKKLIRMVPTLLRKWAACTEQVQDSQEYFDQLSSHVGPTCVAQWTQDEERMQTQRDEKVEVMDEFDVEDDKAPGKATVQRTLAEEEDQFNIPLGSSAWIALGLKLEEEQLELLNQVRKMGAGATYDRQISLSTKRRRLQSKIDSFISQSSGFIGDMDEVPQTVIDSDWSNEDQEDDDRIGMGVHSFDDIPVCENVLPELISLPLPSSFTRSRRLDRLRHLSKCKLQLREGQANDSLHNLRVAIAHKSFVFRSRIRKNAPTTGYSMRLRSYGDAHAVQMTIDQAAKVYRTARKAMILLGADEILLSKYQVLLREDLASSTAVAEPNARGQSRVKLSWIWHMRSQSNNPEFLNEMLRVNWLRAKSRRDRWQEEKILLKSELIWTKNFFSNRKILWIDRAKDTTAGVQCYALKQAVTWDRLSYLAQKALTSIGVQ</sequence>
<evidence type="ECO:0000256" key="1">
    <source>
        <dbReference type="SAM" id="MobiDB-lite"/>
    </source>
</evidence>
<proteinExistence type="predicted"/>
<feature type="region of interest" description="Disordered" evidence="1">
    <location>
        <begin position="1"/>
        <end position="41"/>
    </location>
</feature>
<reference evidence="5 6" key="1">
    <citation type="submission" date="2022-09" db="EMBL/GenBank/DDBJ databases">
        <authorList>
            <person name="Palmer J.M."/>
        </authorList>
    </citation>
    <scope>NUCLEOTIDE SEQUENCE [LARGE SCALE GENOMIC DNA]</scope>
    <source>
        <strain evidence="5 6">DSM 7382</strain>
    </source>
</reference>
<name>A0AAW0GHQ5_9APHY</name>
<dbReference type="PANTHER" id="PTHR33096:SF1">
    <property type="entry name" value="CXC1-LIKE CYSTEINE CLUSTER ASSOCIATED WITH KDZ TRANSPOSASES DOMAIN-CONTAINING PROTEIN"/>
    <property type="match status" value="1"/>
</dbReference>
<comment type="caution">
    <text evidence="5">The sequence shown here is derived from an EMBL/GenBank/DDBJ whole genome shotgun (WGS) entry which is preliminary data.</text>
</comment>
<feature type="region of interest" description="Disordered" evidence="1">
    <location>
        <begin position="55"/>
        <end position="99"/>
    </location>
</feature>
<feature type="region of interest" description="Disordered" evidence="1">
    <location>
        <begin position="284"/>
        <end position="341"/>
    </location>
</feature>
<gene>
    <name evidence="5" type="ORF">QCA50_004713</name>
    <name evidence="4" type="ORF">QCA50_016877</name>
</gene>
<evidence type="ECO:0000259" key="3">
    <source>
        <dbReference type="Pfam" id="PF18803"/>
    </source>
</evidence>
<evidence type="ECO:0000313" key="5">
    <source>
        <dbReference type="EMBL" id="KAK7691319.1"/>
    </source>
</evidence>
<dbReference type="EMBL" id="JASBNA010000005">
    <property type="protein sequence ID" value="KAK7691319.1"/>
    <property type="molecule type" value="Genomic_DNA"/>
</dbReference>
<dbReference type="Pfam" id="PF18803">
    <property type="entry name" value="CxC2"/>
    <property type="match status" value="1"/>
</dbReference>
<feature type="domain" description="CxC2-like cysteine cluster KDZ transposase-associated" evidence="3">
    <location>
        <begin position="379"/>
        <end position="459"/>
    </location>
</feature>